<dbReference type="KEGG" id="agi:FSB73_16275"/>
<feature type="domain" description="N-(5'phosphoribosyl) anthranilate isomerase (PRAI)" evidence="10">
    <location>
        <begin position="10"/>
        <end position="212"/>
    </location>
</feature>
<evidence type="ECO:0000313" key="11">
    <source>
        <dbReference type="EMBL" id="QEC73002.1"/>
    </source>
</evidence>
<dbReference type="CDD" id="cd00405">
    <property type="entry name" value="PRAI"/>
    <property type="match status" value="1"/>
</dbReference>
<evidence type="ECO:0000313" key="12">
    <source>
        <dbReference type="Proteomes" id="UP000321291"/>
    </source>
</evidence>
<dbReference type="InterPro" id="IPR013785">
    <property type="entry name" value="Aldolase_TIM"/>
</dbReference>
<sequence length="220" mass="24696">MSSINSLQIKVCGMTSQAQVAELGEMGIDYVGFIFYPGSPRFVGDRLRPKEIKAIKGPFKKVGVFVNADEAEILSTVEACGLDMVQLHGDEAPLICEKIAGNIPVIKAFRLLGNEDVLYKIVPYRDIVDYFLFDTNTKSFGGSGKRFDWNILKNLPLEKPFFLSGGISEEHLPDLKVFRELNVAKSLISLDINSRFETAPGVKDLDKIREFLRLLKEYEQ</sequence>
<gene>
    <name evidence="9" type="primary">trpF</name>
    <name evidence="11" type="ORF">FSB73_16275</name>
</gene>
<dbReference type="PANTHER" id="PTHR42894:SF1">
    <property type="entry name" value="N-(5'-PHOSPHORIBOSYL)ANTHRANILATE ISOMERASE"/>
    <property type="match status" value="1"/>
</dbReference>
<dbReference type="UniPathway" id="UPA00035">
    <property type="reaction ID" value="UER00042"/>
</dbReference>
<name>A0A5B8VQ25_9BACT</name>
<evidence type="ECO:0000256" key="6">
    <source>
        <dbReference type="ARBA" id="ARBA00022822"/>
    </source>
</evidence>
<keyword evidence="6 9" id="KW-0822">Tryptophan biosynthesis</keyword>
<dbReference type="InterPro" id="IPR011060">
    <property type="entry name" value="RibuloseP-bd_barrel"/>
</dbReference>
<organism evidence="11 12">
    <name type="scientific">Arachidicoccus ginsenosidivorans</name>
    <dbReference type="NCBI Taxonomy" id="496057"/>
    <lineage>
        <taxon>Bacteria</taxon>
        <taxon>Pseudomonadati</taxon>
        <taxon>Bacteroidota</taxon>
        <taxon>Chitinophagia</taxon>
        <taxon>Chitinophagales</taxon>
        <taxon>Chitinophagaceae</taxon>
        <taxon>Arachidicoccus</taxon>
    </lineage>
</organism>
<dbReference type="InterPro" id="IPR044643">
    <property type="entry name" value="TrpF_fam"/>
</dbReference>
<keyword evidence="12" id="KW-1185">Reference proteome</keyword>
<proteinExistence type="inferred from homology"/>
<evidence type="ECO:0000256" key="3">
    <source>
        <dbReference type="ARBA" id="ARBA00012572"/>
    </source>
</evidence>
<evidence type="ECO:0000256" key="8">
    <source>
        <dbReference type="ARBA" id="ARBA00023235"/>
    </source>
</evidence>
<comment type="similarity">
    <text evidence="9">Belongs to the TrpF family.</text>
</comment>
<dbReference type="GO" id="GO:0004640">
    <property type="term" value="F:phosphoribosylanthranilate isomerase activity"/>
    <property type="evidence" value="ECO:0007669"/>
    <property type="project" value="UniProtKB-UniRule"/>
</dbReference>
<dbReference type="Gene3D" id="3.20.20.70">
    <property type="entry name" value="Aldolase class I"/>
    <property type="match status" value="1"/>
</dbReference>
<evidence type="ECO:0000256" key="2">
    <source>
        <dbReference type="ARBA" id="ARBA00004664"/>
    </source>
</evidence>
<evidence type="ECO:0000256" key="9">
    <source>
        <dbReference type="HAMAP-Rule" id="MF_00135"/>
    </source>
</evidence>
<dbReference type="Pfam" id="PF00697">
    <property type="entry name" value="PRAI"/>
    <property type="match status" value="1"/>
</dbReference>
<dbReference type="HAMAP" id="MF_00135">
    <property type="entry name" value="PRAI"/>
    <property type="match status" value="1"/>
</dbReference>
<dbReference type="AlphaFoldDB" id="A0A5B8VQ25"/>
<dbReference type="RefSeq" id="WP_146784530.1">
    <property type="nucleotide sequence ID" value="NZ_CP042434.1"/>
</dbReference>
<reference evidence="11 12" key="1">
    <citation type="journal article" date="2017" name="Int. J. Syst. Evol. Microbiol.">
        <title>Arachidicoccus ginsenosidivorans sp. nov., with ginsenoside-converting activity isolated from ginseng cultivating soil.</title>
        <authorList>
            <person name="Siddiqi M.Z."/>
            <person name="Aslam Z."/>
            <person name="Im W.T."/>
        </authorList>
    </citation>
    <scope>NUCLEOTIDE SEQUENCE [LARGE SCALE GENOMIC DNA]</scope>
    <source>
        <strain evidence="11 12">Gsoil 809</strain>
    </source>
</reference>
<keyword evidence="7 9" id="KW-0057">Aromatic amino acid biosynthesis</keyword>
<evidence type="ECO:0000256" key="1">
    <source>
        <dbReference type="ARBA" id="ARBA00001164"/>
    </source>
</evidence>
<dbReference type="GO" id="GO:0000162">
    <property type="term" value="P:L-tryptophan biosynthetic process"/>
    <property type="evidence" value="ECO:0007669"/>
    <property type="project" value="UniProtKB-UniRule"/>
</dbReference>
<dbReference type="SUPFAM" id="SSF51366">
    <property type="entry name" value="Ribulose-phoshate binding barrel"/>
    <property type="match status" value="1"/>
</dbReference>
<dbReference type="Proteomes" id="UP000321291">
    <property type="component" value="Chromosome"/>
</dbReference>
<comment type="pathway">
    <text evidence="2 9">Amino-acid biosynthesis; L-tryptophan biosynthesis; L-tryptophan from chorismate: step 3/5.</text>
</comment>
<evidence type="ECO:0000256" key="4">
    <source>
        <dbReference type="ARBA" id="ARBA00022272"/>
    </source>
</evidence>
<evidence type="ECO:0000256" key="7">
    <source>
        <dbReference type="ARBA" id="ARBA00023141"/>
    </source>
</evidence>
<protein>
    <recommendedName>
        <fullName evidence="4 9">N-(5'-phosphoribosyl)anthranilate isomerase</fullName>
        <shortName evidence="9">PRAI</shortName>
        <ecNumber evidence="3 9">5.3.1.24</ecNumber>
    </recommendedName>
</protein>
<evidence type="ECO:0000259" key="10">
    <source>
        <dbReference type="Pfam" id="PF00697"/>
    </source>
</evidence>
<accession>A0A5B8VQ25</accession>
<dbReference type="EMBL" id="CP042434">
    <property type="protein sequence ID" value="QEC73002.1"/>
    <property type="molecule type" value="Genomic_DNA"/>
</dbReference>
<keyword evidence="8 9" id="KW-0413">Isomerase</keyword>
<dbReference type="EC" id="5.3.1.24" evidence="3 9"/>
<comment type="catalytic activity">
    <reaction evidence="1 9">
        <text>N-(5-phospho-beta-D-ribosyl)anthranilate = 1-(2-carboxyphenylamino)-1-deoxy-D-ribulose 5-phosphate</text>
        <dbReference type="Rhea" id="RHEA:21540"/>
        <dbReference type="ChEBI" id="CHEBI:18277"/>
        <dbReference type="ChEBI" id="CHEBI:58613"/>
        <dbReference type="EC" id="5.3.1.24"/>
    </reaction>
</comment>
<dbReference type="OrthoDB" id="9786954at2"/>
<keyword evidence="5 9" id="KW-0028">Amino-acid biosynthesis</keyword>
<dbReference type="InterPro" id="IPR001240">
    <property type="entry name" value="PRAI_dom"/>
</dbReference>
<evidence type="ECO:0000256" key="5">
    <source>
        <dbReference type="ARBA" id="ARBA00022605"/>
    </source>
</evidence>
<dbReference type="PANTHER" id="PTHR42894">
    <property type="entry name" value="N-(5'-PHOSPHORIBOSYL)ANTHRANILATE ISOMERASE"/>
    <property type="match status" value="1"/>
</dbReference>